<protein>
    <submittedName>
        <fullName evidence="4">Uncharacterized protein LOC106152286</fullName>
    </submittedName>
</protein>
<dbReference type="KEGG" id="lak:106152286"/>
<name>A0A1S3H547_LINAN</name>
<dbReference type="InParanoid" id="A0A1S3H547"/>
<dbReference type="SUPFAM" id="SSF52200">
    <property type="entry name" value="Toll/Interleukin receptor TIR domain"/>
    <property type="match status" value="1"/>
</dbReference>
<dbReference type="Pfam" id="PF13676">
    <property type="entry name" value="TIR_2"/>
    <property type="match status" value="1"/>
</dbReference>
<dbReference type="Proteomes" id="UP000085678">
    <property type="component" value="Unplaced"/>
</dbReference>
<dbReference type="Gene3D" id="3.40.50.10140">
    <property type="entry name" value="Toll/interleukin-1 receptor homology (TIR) domain"/>
    <property type="match status" value="1"/>
</dbReference>
<dbReference type="STRING" id="7574.A0A1S3H547"/>
<dbReference type="InterPro" id="IPR000225">
    <property type="entry name" value="Armadillo"/>
</dbReference>
<proteinExistence type="predicted"/>
<dbReference type="InterPro" id="IPR035897">
    <property type="entry name" value="Toll_tir_struct_dom_sf"/>
</dbReference>
<dbReference type="PANTHER" id="PTHR46270">
    <property type="entry name" value="ARMADILLO-TYPE FOLD-RELATED"/>
    <property type="match status" value="1"/>
</dbReference>
<sequence>MGTTASTGTAMAAGTTTAFAAHTLVKWKTRRELTSNPGQTDRTVYEKYPELTEALEAVEEASQRLGDPENQKSLKARTSLISYLNEYVTGAPLEFTKVEERSALATYAAEIQLADQLTEYYMNTLEMYGLSTVTHLDYSSIRGHELHTLRLLALNYSDASMEFATRLVNAGFLRLLLQDLSAVSEGIVAGKLSIKNKNVHVALWTNISILHNCAKWENSKQDFQELDAINILLPYKDAENQGIKAAVIMTLAYIVEEENNHILTSDESVFDFMISLLAKALEKDNHHEIFWADELAAGLEALAKNEDNKPVIVRKGALPLLTKMLSSPDETEVDPAVSAIWELSFNNENKTAIKTENECLDRVKDLIKHRNPDIAQAADSIFWELDIDVESGEEKGKELDTIDQNLPNGAPSPKTWPSSKAALWGESASGQHIMISYNWDNQPILIKVKDALVSLGYKVWMDIEQMRGSTSDAMSSAVENAAVVLIAMSQKYKDSKPCRKEAEYADEQNKAIIPLLVQPGYKPNGWLGLLVGKALYYDISGKFNIRSKVNDLATALGDRGKRKGGVPAFLVVPDHSRTRPSSVQGSKKAVQDWGKEDVIGWLKSYGLEKLSHLSSLTGEEIGYLQELRIEAPEFFHSYIFDRLAVKHLRDMKALSTALKQL</sequence>
<dbReference type="Gene3D" id="1.25.10.10">
    <property type="entry name" value="Leucine-rich Repeat Variant"/>
    <property type="match status" value="1"/>
</dbReference>
<evidence type="ECO:0000313" key="3">
    <source>
        <dbReference type="Proteomes" id="UP000085678"/>
    </source>
</evidence>
<organism evidence="3 4">
    <name type="scientific">Lingula anatina</name>
    <name type="common">Brachiopod</name>
    <name type="synonym">Lingula unguis</name>
    <dbReference type="NCBI Taxonomy" id="7574"/>
    <lineage>
        <taxon>Eukaryota</taxon>
        <taxon>Metazoa</taxon>
        <taxon>Spiralia</taxon>
        <taxon>Lophotrochozoa</taxon>
        <taxon>Brachiopoda</taxon>
        <taxon>Linguliformea</taxon>
        <taxon>Lingulata</taxon>
        <taxon>Lingulida</taxon>
        <taxon>Linguloidea</taxon>
        <taxon>Lingulidae</taxon>
        <taxon>Lingula</taxon>
    </lineage>
</organism>
<dbReference type="GeneID" id="106152286"/>
<evidence type="ECO:0000313" key="4">
    <source>
        <dbReference type="RefSeq" id="XP_013381260.1"/>
    </source>
</evidence>
<gene>
    <name evidence="4" type="primary">LOC106152286</name>
</gene>
<evidence type="ECO:0000256" key="1">
    <source>
        <dbReference type="PROSITE-ProRule" id="PRU00259"/>
    </source>
</evidence>
<reference evidence="4" key="1">
    <citation type="submission" date="2025-08" db="UniProtKB">
        <authorList>
            <consortium name="RefSeq"/>
        </authorList>
    </citation>
    <scope>IDENTIFICATION</scope>
    <source>
        <tissue evidence="4">Gonads</tissue>
    </source>
</reference>
<dbReference type="SUPFAM" id="SSF48371">
    <property type="entry name" value="ARM repeat"/>
    <property type="match status" value="1"/>
</dbReference>
<keyword evidence="3" id="KW-1185">Reference proteome</keyword>
<dbReference type="GO" id="GO:0007165">
    <property type="term" value="P:signal transduction"/>
    <property type="evidence" value="ECO:0007669"/>
    <property type="project" value="InterPro"/>
</dbReference>
<dbReference type="RefSeq" id="XP_013381260.1">
    <property type="nucleotide sequence ID" value="XM_013525806.1"/>
</dbReference>
<evidence type="ECO:0000259" key="2">
    <source>
        <dbReference type="Pfam" id="PF13676"/>
    </source>
</evidence>
<dbReference type="Pfam" id="PF00514">
    <property type="entry name" value="Arm"/>
    <property type="match status" value="1"/>
</dbReference>
<dbReference type="PANTHER" id="PTHR46270:SF2">
    <property type="entry name" value="TIR DOMAIN-CONTAINING PROTEIN"/>
    <property type="match status" value="1"/>
</dbReference>
<dbReference type="SMART" id="SM00185">
    <property type="entry name" value="ARM"/>
    <property type="match status" value="1"/>
</dbReference>
<dbReference type="InterPro" id="IPR016024">
    <property type="entry name" value="ARM-type_fold"/>
</dbReference>
<dbReference type="OrthoDB" id="2148946at2759"/>
<dbReference type="AlphaFoldDB" id="A0A1S3H547"/>
<dbReference type="InterPro" id="IPR011989">
    <property type="entry name" value="ARM-like"/>
</dbReference>
<feature type="domain" description="TIR" evidence="2">
    <location>
        <begin position="433"/>
        <end position="541"/>
    </location>
</feature>
<feature type="repeat" description="ARM" evidence="1">
    <location>
        <begin position="316"/>
        <end position="353"/>
    </location>
</feature>
<dbReference type="PROSITE" id="PS50176">
    <property type="entry name" value="ARM_REPEAT"/>
    <property type="match status" value="1"/>
</dbReference>
<dbReference type="InterPro" id="IPR000157">
    <property type="entry name" value="TIR_dom"/>
</dbReference>
<accession>A0A1S3H547</accession>